<keyword evidence="2" id="KW-1185">Reference proteome</keyword>
<name>A0ABP9P8C5_9PSEU</name>
<evidence type="ECO:0000313" key="2">
    <source>
        <dbReference type="Proteomes" id="UP001500804"/>
    </source>
</evidence>
<sequence>MWRSEAGNGVPGGGMVDHQAVRTIVELGNAQPQQSSQIAIQLQLGGVAEGAGRGQISESFVVRGIESRIPEAGTPFIRSSVRI</sequence>
<reference evidence="2" key="1">
    <citation type="journal article" date="2019" name="Int. J. Syst. Evol. Microbiol.">
        <title>The Global Catalogue of Microorganisms (GCM) 10K type strain sequencing project: providing services to taxonomists for standard genome sequencing and annotation.</title>
        <authorList>
            <consortium name="The Broad Institute Genomics Platform"/>
            <consortium name="The Broad Institute Genome Sequencing Center for Infectious Disease"/>
            <person name="Wu L."/>
            <person name="Ma J."/>
        </authorList>
    </citation>
    <scope>NUCLEOTIDE SEQUENCE [LARGE SCALE GENOMIC DNA]</scope>
    <source>
        <strain evidence="2">JCM 18302</strain>
    </source>
</reference>
<dbReference type="Proteomes" id="UP001500804">
    <property type="component" value="Unassembled WGS sequence"/>
</dbReference>
<evidence type="ECO:0000313" key="1">
    <source>
        <dbReference type="EMBL" id="GAA5141940.1"/>
    </source>
</evidence>
<proteinExistence type="predicted"/>
<accession>A0ABP9P8C5</accession>
<gene>
    <name evidence="1" type="ORF">GCM10023320_81670</name>
</gene>
<comment type="caution">
    <text evidence="1">The sequence shown here is derived from an EMBL/GenBank/DDBJ whole genome shotgun (WGS) entry which is preliminary data.</text>
</comment>
<dbReference type="EMBL" id="BAABJO010000056">
    <property type="protein sequence ID" value="GAA5141940.1"/>
    <property type="molecule type" value="Genomic_DNA"/>
</dbReference>
<organism evidence="1 2">
    <name type="scientific">Pseudonocardia adelaidensis</name>
    <dbReference type="NCBI Taxonomy" id="648754"/>
    <lineage>
        <taxon>Bacteria</taxon>
        <taxon>Bacillati</taxon>
        <taxon>Actinomycetota</taxon>
        <taxon>Actinomycetes</taxon>
        <taxon>Pseudonocardiales</taxon>
        <taxon>Pseudonocardiaceae</taxon>
        <taxon>Pseudonocardia</taxon>
    </lineage>
</organism>
<protein>
    <submittedName>
        <fullName evidence="1">Uncharacterized protein</fullName>
    </submittedName>
</protein>